<organism evidence="2 3">
    <name type="scientific">Antarcticibacterium flavum</name>
    <dbReference type="NCBI Taxonomy" id="2058175"/>
    <lineage>
        <taxon>Bacteria</taxon>
        <taxon>Pseudomonadati</taxon>
        <taxon>Bacteroidota</taxon>
        <taxon>Flavobacteriia</taxon>
        <taxon>Flavobacteriales</taxon>
        <taxon>Flavobacteriaceae</taxon>
        <taxon>Antarcticibacterium</taxon>
    </lineage>
</organism>
<name>A0A5B7X6X8_9FLAO</name>
<feature type="region of interest" description="Disordered" evidence="1">
    <location>
        <begin position="25"/>
        <end position="79"/>
    </location>
</feature>
<dbReference type="RefSeq" id="WP_139066950.1">
    <property type="nucleotide sequence ID" value="NZ_CP040812.1"/>
</dbReference>
<dbReference type="Proteomes" id="UP000309016">
    <property type="component" value="Chromosome"/>
</dbReference>
<sequence length="208" mass="22520">MKLRSLLTLLVSFCIITSCRNGENKEDDLISPETESSYETNTPSGDRRQSSPASSSSTIEDNSNPGSGTTAIDDNINDSETSASVISQGKYIKEGAADPSCDCFCIDINFSANTELCLKEETIFITGRMSKGSDGVVNIYFVEPASGNTEGDDIPWNDFDKNTPIASITPTSNGQIELDWLGFSINGDLAMDYAIYGKKTLEGIYKKK</sequence>
<dbReference type="OrthoDB" id="1429961at2"/>
<evidence type="ECO:0000313" key="3">
    <source>
        <dbReference type="Proteomes" id="UP000309016"/>
    </source>
</evidence>
<gene>
    <name evidence="2" type="ORF">FHG64_13790</name>
</gene>
<evidence type="ECO:0000256" key="1">
    <source>
        <dbReference type="SAM" id="MobiDB-lite"/>
    </source>
</evidence>
<feature type="compositionally biased region" description="Polar residues" evidence="1">
    <location>
        <begin position="58"/>
        <end position="79"/>
    </location>
</feature>
<dbReference type="AlphaFoldDB" id="A0A5B7X6X8"/>
<proteinExistence type="predicted"/>
<evidence type="ECO:0000313" key="2">
    <source>
        <dbReference type="EMBL" id="QCY70391.1"/>
    </source>
</evidence>
<dbReference type="EMBL" id="CP040812">
    <property type="protein sequence ID" value="QCY70391.1"/>
    <property type="molecule type" value="Genomic_DNA"/>
</dbReference>
<protein>
    <recommendedName>
        <fullName evidence="4">Lipoprotein</fullName>
    </recommendedName>
</protein>
<reference evidence="2 3" key="1">
    <citation type="submission" date="2019-06" db="EMBL/GenBank/DDBJ databases">
        <title>Complete genome sequence of Antarcticibacterium flavum KCTC 52984T from an Antarctic marine sediment.</title>
        <authorList>
            <person name="Lee Y.M."/>
            <person name="Shin S.C."/>
        </authorList>
    </citation>
    <scope>NUCLEOTIDE SEQUENCE [LARGE SCALE GENOMIC DNA]</scope>
    <source>
        <strain evidence="2 3">KCTC 52984</strain>
    </source>
</reference>
<dbReference type="KEGG" id="afla:FHG64_13790"/>
<feature type="compositionally biased region" description="Polar residues" evidence="1">
    <location>
        <begin position="33"/>
        <end position="44"/>
    </location>
</feature>
<keyword evidence="3" id="KW-1185">Reference proteome</keyword>
<accession>A0A5B7X6X8</accession>
<dbReference type="PROSITE" id="PS51257">
    <property type="entry name" value="PROKAR_LIPOPROTEIN"/>
    <property type="match status" value="1"/>
</dbReference>
<evidence type="ECO:0008006" key="4">
    <source>
        <dbReference type="Google" id="ProtNLM"/>
    </source>
</evidence>